<dbReference type="AlphaFoldDB" id="A0A2S0M4N3"/>
<keyword evidence="1" id="KW-0472">Membrane</keyword>
<proteinExistence type="predicted"/>
<evidence type="ECO:0008006" key="4">
    <source>
        <dbReference type="Google" id="ProtNLM"/>
    </source>
</evidence>
<dbReference type="EMBL" id="CP027569">
    <property type="protein sequence ID" value="AVO26405.1"/>
    <property type="molecule type" value="Genomic_DNA"/>
</dbReference>
<name>A0A2S0M4N3_MEGEL</name>
<dbReference type="InterPro" id="IPR011664">
    <property type="entry name" value="Abi_system_AbiD/AbiF-like"/>
</dbReference>
<gene>
    <name evidence="2" type="ORF">C6Y28_01505</name>
</gene>
<dbReference type="OrthoDB" id="5363652at2"/>
<reference evidence="2 3" key="1">
    <citation type="journal article" date="2018" name="Genome Announc.">
        <title>Complete genomes of two Megasphaera elsdenii strains, NCIMB 702410 and ATCC 25940.</title>
        <authorList>
            <person name="Hatmaker E.A."/>
            <person name="O'Dell K."/>
            <person name="Riley L.A."/>
            <person name="Klingeman D.M."/>
            <person name="Guss A.M."/>
        </authorList>
    </citation>
    <scope>NUCLEOTIDE SEQUENCE [LARGE SCALE GENOMIC DNA]</scope>
    <source>
        <strain evidence="2 3">NCIMB702410</strain>
    </source>
</reference>
<sequence length="332" mass="39512">MEFDKPFRSYQEQIQLLKKRGLIIQDEDFALSALNTISYYDLINRYKRYFMFEDDTFRENVSIEYLYNFFLFDKEIQSFIMKYSILVENIFKTKLSYTLAENFGVDVGGYLNKYNYDSSSKGSLTYLDVQCDIMKWLCSNQIKNPTKFYKNTHNHIPPWILLKNITLGSAINLFDFLKGDPKYECANALIPQDMSYDQKLNFILCSMNAIRDFRNCVAHNLHFTSLRISKKYSISPSIMWSLIREPLLERNKKKVTKDDRHSLNGLYGAMLSIMVFLYSPYLVSTFIQDFLLILNKESAYEEMYLKYAKITDMPLNIKERFINFFQQQFNYQ</sequence>
<evidence type="ECO:0000313" key="3">
    <source>
        <dbReference type="Proteomes" id="UP000238358"/>
    </source>
</evidence>
<protein>
    <recommendedName>
        <fullName evidence="4">Abortive infection bacteriophage resistance protein</fullName>
    </recommendedName>
</protein>
<feature type="transmembrane region" description="Helical" evidence="1">
    <location>
        <begin position="263"/>
        <end position="283"/>
    </location>
</feature>
<accession>A0A2S0M4N3</accession>
<dbReference type="RefSeq" id="WP_027895835.1">
    <property type="nucleotide sequence ID" value="NZ_CP027569.1"/>
</dbReference>
<evidence type="ECO:0000313" key="2">
    <source>
        <dbReference type="EMBL" id="AVO26405.1"/>
    </source>
</evidence>
<keyword evidence="1" id="KW-0812">Transmembrane</keyword>
<dbReference type="Pfam" id="PF07751">
    <property type="entry name" value="Abi_2"/>
    <property type="match status" value="1"/>
</dbReference>
<dbReference type="Proteomes" id="UP000238358">
    <property type="component" value="Chromosome"/>
</dbReference>
<keyword evidence="1" id="KW-1133">Transmembrane helix</keyword>
<organism evidence="2 3">
    <name type="scientific">Megasphaera elsdenii</name>
    <dbReference type="NCBI Taxonomy" id="907"/>
    <lineage>
        <taxon>Bacteria</taxon>
        <taxon>Bacillati</taxon>
        <taxon>Bacillota</taxon>
        <taxon>Negativicutes</taxon>
        <taxon>Veillonellales</taxon>
        <taxon>Veillonellaceae</taxon>
        <taxon>Megasphaera</taxon>
    </lineage>
</organism>
<evidence type="ECO:0000256" key="1">
    <source>
        <dbReference type="SAM" id="Phobius"/>
    </source>
</evidence>